<accession>A0A4V2Y9X6</accession>
<evidence type="ECO:0000313" key="4">
    <source>
        <dbReference type="Proteomes" id="UP000295674"/>
    </source>
</evidence>
<feature type="transmembrane region" description="Helical" evidence="1">
    <location>
        <begin position="14"/>
        <end position="36"/>
    </location>
</feature>
<keyword evidence="1" id="KW-1133">Transmembrane helix</keyword>
<keyword evidence="1" id="KW-0472">Membrane</keyword>
<evidence type="ECO:0000259" key="2">
    <source>
        <dbReference type="Pfam" id="PF09990"/>
    </source>
</evidence>
<feature type="transmembrane region" description="Helical" evidence="1">
    <location>
        <begin position="88"/>
        <end position="109"/>
    </location>
</feature>
<dbReference type="EMBL" id="SMKS01000060">
    <property type="protein sequence ID" value="TDD01556.1"/>
    <property type="molecule type" value="Genomic_DNA"/>
</dbReference>
<feature type="domain" description="DUF2231" evidence="2">
    <location>
        <begin position="8"/>
        <end position="159"/>
    </location>
</feature>
<comment type="caution">
    <text evidence="3">The sequence shown here is derived from an EMBL/GenBank/DDBJ whole genome shotgun (WGS) entry which is preliminary data.</text>
</comment>
<dbReference type="OrthoDB" id="4864772at2"/>
<dbReference type="AlphaFoldDB" id="A0A4V2Y9X6"/>
<proteinExistence type="predicted"/>
<dbReference type="InterPro" id="IPR019251">
    <property type="entry name" value="DUF2231_TM"/>
</dbReference>
<evidence type="ECO:0000313" key="3">
    <source>
        <dbReference type="EMBL" id="TDD01556.1"/>
    </source>
</evidence>
<keyword evidence="1" id="KW-0812">Transmembrane</keyword>
<sequence length="169" mass="17483">MLPTGIDGIPLHPLVVHLVVVLVPAAAFTVLVSVIWPAARERLGWITPGLASSAAISVPIAESSGESLIEEVQVSAQTATHAELAEGLLPWVAGLALWSVALYVWGLRVRGGTGIAGIPRRLVAVVLITGAIVFSAGSTVQVVRIGESGARSVWTDAAAVRFAGNEVIR</sequence>
<name>A0A4V2Y9X6_9PSEU</name>
<organism evidence="3 4">
    <name type="scientific">Saccharopolyspora terrae</name>
    <dbReference type="NCBI Taxonomy" id="2530384"/>
    <lineage>
        <taxon>Bacteria</taxon>
        <taxon>Bacillati</taxon>
        <taxon>Actinomycetota</taxon>
        <taxon>Actinomycetes</taxon>
        <taxon>Pseudonocardiales</taxon>
        <taxon>Pseudonocardiaceae</taxon>
        <taxon>Saccharopolyspora</taxon>
    </lineage>
</organism>
<feature type="transmembrane region" description="Helical" evidence="1">
    <location>
        <begin position="121"/>
        <end position="143"/>
    </location>
</feature>
<dbReference type="Proteomes" id="UP000295674">
    <property type="component" value="Unassembled WGS sequence"/>
</dbReference>
<protein>
    <recommendedName>
        <fullName evidence="2">DUF2231 domain-containing protein</fullName>
    </recommendedName>
</protein>
<dbReference type="Pfam" id="PF09990">
    <property type="entry name" value="DUF2231"/>
    <property type="match status" value="1"/>
</dbReference>
<reference evidence="3 4" key="1">
    <citation type="submission" date="2019-03" db="EMBL/GenBank/DDBJ databases">
        <title>Draft genome sequences of novel Actinobacteria.</title>
        <authorList>
            <person name="Sahin N."/>
            <person name="Ay H."/>
            <person name="Saygin H."/>
        </authorList>
    </citation>
    <scope>NUCLEOTIDE SEQUENCE [LARGE SCALE GENOMIC DNA]</scope>
    <source>
        <strain evidence="3 4">16K309</strain>
    </source>
</reference>
<gene>
    <name evidence="3" type="ORF">E1181_24995</name>
</gene>
<keyword evidence="4" id="KW-1185">Reference proteome</keyword>
<evidence type="ECO:0000256" key="1">
    <source>
        <dbReference type="SAM" id="Phobius"/>
    </source>
</evidence>